<feature type="binding site" evidence="1">
    <location>
        <position position="66"/>
    </location>
    <ligand>
        <name>Mn(2+)</name>
        <dbReference type="ChEBI" id="CHEBI:29035"/>
        <label>1</label>
    </ligand>
</feature>
<keyword evidence="3" id="KW-1185">Reference proteome</keyword>
<dbReference type="AlphaFoldDB" id="A0A7R6SYN3"/>
<dbReference type="PANTHER" id="PTHR11358">
    <property type="entry name" value="ARGINASE/AGMATINASE"/>
    <property type="match status" value="1"/>
</dbReference>
<comment type="cofactor">
    <cofactor evidence="1">
        <name>Mn(2+)</name>
        <dbReference type="ChEBI" id="CHEBI:29035"/>
    </cofactor>
    <text evidence="1">Binds 2 manganese ions per subunit.</text>
</comment>
<dbReference type="Gene3D" id="3.40.800.10">
    <property type="entry name" value="Ureohydrolase domain"/>
    <property type="match status" value="1"/>
</dbReference>
<keyword evidence="1" id="KW-0479">Metal-binding</keyword>
<dbReference type="RefSeq" id="WP_201328241.1">
    <property type="nucleotide sequence ID" value="NZ_AP017470.1"/>
</dbReference>
<dbReference type="EMBL" id="AP017470">
    <property type="protein sequence ID" value="BBB31907.1"/>
    <property type="molecule type" value="Genomic_DNA"/>
</dbReference>
<name>A0A7R6SYN3_9BACT</name>
<dbReference type="Pfam" id="PF00491">
    <property type="entry name" value="Arginase"/>
    <property type="match status" value="1"/>
</dbReference>
<evidence type="ECO:0000313" key="2">
    <source>
        <dbReference type="EMBL" id="BBB31907.1"/>
    </source>
</evidence>
<dbReference type="InterPro" id="IPR023696">
    <property type="entry name" value="Ureohydrolase_dom_sf"/>
</dbReference>
<evidence type="ECO:0000256" key="1">
    <source>
        <dbReference type="PIRSR" id="PIRSR036979-1"/>
    </source>
</evidence>
<dbReference type="KEGG" id="thyd:TTHT_0286"/>
<proteinExistence type="predicted"/>
<evidence type="ECO:0008006" key="4">
    <source>
        <dbReference type="Google" id="ProtNLM"/>
    </source>
</evidence>
<dbReference type="InterPro" id="IPR006035">
    <property type="entry name" value="Ureohydrolase"/>
</dbReference>
<feature type="binding site" evidence="1">
    <location>
        <position position="160"/>
    </location>
    <ligand>
        <name>Mn(2+)</name>
        <dbReference type="ChEBI" id="CHEBI:29035"/>
        <label>1</label>
    </ligand>
</feature>
<reference evidence="2 3" key="1">
    <citation type="journal article" date="2012" name="Extremophiles">
        <title>Thermotomaculum hydrothermale gen. nov., sp. nov., a novel heterotrophic thermophile within the phylum Acidobacteria from a deep-sea hydrothermal vent chimney in the Southern Okinawa Trough.</title>
        <authorList>
            <person name="Izumi H."/>
            <person name="Nunoura T."/>
            <person name="Miyazaki M."/>
            <person name="Mino S."/>
            <person name="Toki T."/>
            <person name="Takai K."/>
            <person name="Sako Y."/>
            <person name="Sawabe T."/>
            <person name="Nakagawa S."/>
        </authorList>
    </citation>
    <scope>NUCLEOTIDE SEQUENCE [LARGE SCALE GENOMIC DNA]</scope>
    <source>
        <strain evidence="2 3">AC55</strain>
    </source>
</reference>
<feature type="binding site" evidence="1">
    <location>
        <position position="158"/>
    </location>
    <ligand>
        <name>Mn(2+)</name>
        <dbReference type="ChEBI" id="CHEBI:29035"/>
        <label>1</label>
    </ligand>
</feature>
<sequence length="236" mass="27487">MFSVLILHTENSYLLQKSILKKAKCVDLRDIPEKKLMATFETLKRIEEKLPQKQHLITFLGKGDYHYLSYLFLKRIKEEFTLVVFDNHLDNQPVFDKNFISCGSWLNNAITLPLLKKIIVIKPEIESTNNTKIKVIDFNPDALEKELENEKRIYVSIDKDILDEKFLKTNWDGGNFSPEMIVELLEIIPKEKILGADICGEPDDFNLFDIQKSEKINNMLLKALTKAPVLRREFIS</sequence>
<dbReference type="GO" id="GO:0008783">
    <property type="term" value="F:agmatinase activity"/>
    <property type="evidence" value="ECO:0007669"/>
    <property type="project" value="TreeGrafter"/>
</dbReference>
<dbReference type="GO" id="GO:0046872">
    <property type="term" value="F:metal ion binding"/>
    <property type="evidence" value="ECO:0007669"/>
    <property type="project" value="UniProtKB-KW"/>
</dbReference>
<gene>
    <name evidence="2" type="ORF">TTHT_0286</name>
</gene>
<dbReference type="Proteomes" id="UP000595564">
    <property type="component" value="Chromosome"/>
</dbReference>
<keyword evidence="1" id="KW-0464">Manganese</keyword>
<dbReference type="PANTHER" id="PTHR11358:SF41">
    <property type="entry name" value="ARGINASE"/>
    <property type="match status" value="1"/>
</dbReference>
<feature type="binding site" evidence="1">
    <location>
        <position position="86"/>
    </location>
    <ligand>
        <name>Mn(2+)</name>
        <dbReference type="ChEBI" id="CHEBI:29035"/>
        <label>1</label>
    </ligand>
</feature>
<organism evidence="2 3">
    <name type="scientific">Thermotomaculum hydrothermale</name>
    <dbReference type="NCBI Taxonomy" id="981385"/>
    <lineage>
        <taxon>Bacteria</taxon>
        <taxon>Pseudomonadati</taxon>
        <taxon>Acidobacteriota</taxon>
        <taxon>Holophagae</taxon>
        <taxon>Thermotomaculales</taxon>
        <taxon>Thermotomaculaceae</taxon>
        <taxon>Thermotomaculum</taxon>
    </lineage>
</organism>
<feature type="binding site" evidence="1">
    <location>
        <position position="88"/>
    </location>
    <ligand>
        <name>Mn(2+)</name>
        <dbReference type="ChEBI" id="CHEBI:29035"/>
        <label>1</label>
    </ligand>
</feature>
<dbReference type="PIRSF" id="PIRSF036979">
    <property type="entry name" value="Arginase"/>
    <property type="match status" value="1"/>
</dbReference>
<dbReference type="GO" id="GO:0033389">
    <property type="term" value="P:putrescine biosynthetic process from arginine, via agmatine"/>
    <property type="evidence" value="ECO:0007669"/>
    <property type="project" value="TreeGrafter"/>
</dbReference>
<protein>
    <recommendedName>
        <fullName evidence="4">Arginase/agmatinase/formiminoglutamase</fullName>
    </recommendedName>
</protein>
<accession>A0A7R6SYN3</accession>
<evidence type="ECO:0000313" key="3">
    <source>
        <dbReference type="Proteomes" id="UP000595564"/>
    </source>
</evidence>
<dbReference type="SUPFAM" id="SSF52768">
    <property type="entry name" value="Arginase/deacetylase"/>
    <property type="match status" value="1"/>
</dbReference>
<feature type="binding site" evidence="1">
    <location>
        <position position="90"/>
    </location>
    <ligand>
        <name>Mn(2+)</name>
        <dbReference type="ChEBI" id="CHEBI:29035"/>
        <label>1</label>
    </ligand>
</feature>